<dbReference type="Proteomes" id="UP000070620">
    <property type="component" value="Unassembled WGS sequence"/>
</dbReference>
<proteinExistence type="predicted"/>
<keyword evidence="2" id="KW-1185">Reference proteome</keyword>
<dbReference type="RefSeq" id="WP_067371010.1">
    <property type="nucleotide sequence ID" value="NZ_JBIUBN010000024.1"/>
</dbReference>
<evidence type="ECO:0000313" key="1">
    <source>
        <dbReference type="EMBL" id="KXK59348.1"/>
    </source>
</evidence>
<reference evidence="1 2" key="1">
    <citation type="submission" date="2016-01" db="EMBL/GenBank/DDBJ databases">
        <title>Whole genome sequence and analysis of Micromonospora rosaria DSM 803, which can produce antibacterial substance rosamicin.</title>
        <authorList>
            <person name="Yang H."/>
            <person name="He X."/>
            <person name="Zhu D."/>
        </authorList>
    </citation>
    <scope>NUCLEOTIDE SEQUENCE [LARGE SCALE GENOMIC DNA]</scope>
    <source>
        <strain evidence="1 2">DSM 803</strain>
    </source>
</reference>
<accession>A0A136PLV6</accession>
<protein>
    <submittedName>
        <fullName evidence="1">Uncharacterized protein</fullName>
    </submittedName>
</protein>
<dbReference type="AlphaFoldDB" id="A0A136PLV6"/>
<dbReference type="OrthoDB" id="3360338at2"/>
<name>A0A136PLV6_9ACTN</name>
<sequence length="237" mass="26379">MRWLQRVLGKEQVQPDPGRQEAMLHEIRHRFGPHIQRPAADQAETVRQLLDGDDGLAVAARIVHEAADEAQGLLLAQAADLHRRTGYRLMVDRRNYRPLWREAAAQLRWPLFALPGGLHPYVQVAAAVTVLGERASRLDRITDPQPLLARLFELFDLTTSGWEYARVRVDTDGATLALRLISTGRQVIDTMSNPPPLPLSVRELMRRNNTVAVHDPAGGQVVGGLNPGAELRVTLLT</sequence>
<organism evidence="1 2">
    <name type="scientific">Micromonospora rosaria</name>
    <dbReference type="NCBI Taxonomy" id="47874"/>
    <lineage>
        <taxon>Bacteria</taxon>
        <taxon>Bacillati</taxon>
        <taxon>Actinomycetota</taxon>
        <taxon>Actinomycetes</taxon>
        <taxon>Micromonosporales</taxon>
        <taxon>Micromonosporaceae</taxon>
        <taxon>Micromonospora</taxon>
    </lineage>
</organism>
<evidence type="ECO:0000313" key="2">
    <source>
        <dbReference type="Proteomes" id="UP000070620"/>
    </source>
</evidence>
<comment type="caution">
    <text evidence="1">The sequence shown here is derived from an EMBL/GenBank/DDBJ whole genome shotgun (WGS) entry which is preliminary data.</text>
</comment>
<gene>
    <name evidence="1" type="ORF">AWW66_24710</name>
</gene>
<dbReference type="EMBL" id="LRQV01000118">
    <property type="protein sequence ID" value="KXK59348.1"/>
    <property type="molecule type" value="Genomic_DNA"/>
</dbReference>